<keyword evidence="2" id="KW-1185">Reference proteome</keyword>
<accession>A0A1L3LSC3</accession>
<organism evidence="1 2">
    <name type="scientific">Sinorhizobium americanum</name>
    <dbReference type="NCBI Taxonomy" id="194963"/>
    <lineage>
        <taxon>Bacteria</taxon>
        <taxon>Pseudomonadati</taxon>
        <taxon>Pseudomonadota</taxon>
        <taxon>Alphaproteobacteria</taxon>
        <taxon>Hyphomicrobiales</taxon>
        <taxon>Rhizobiaceae</taxon>
        <taxon>Sinorhizobium/Ensifer group</taxon>
        <taxon>Sinorhizobium</taxon>
    </lineage>
</organism>
<sequence>MLVRQELGIEMIEARLLFRLLDRGNFGVISTHLFPEYSDFP</sequence>
<dbReference type="Proteomes" id="UP000182306">
    <property type="component" value="Plasmid A"/>
</dbReference>
<evidence type="ECO:0000313" key="1">
    <source>
        <dbReference type="EMBL" id="APG92985.1"/>
    </source>
</evidence>
<proteinExistence type="predicted"/>
<dbReference type="AlphaFoldDB" id="A0A1L3LSC3"/>
<reference evidence="1 2" key="1">
    <citation type="submission" date="2015-10" db="EMBL/GenBank/DDBJ databases">
        <title>Genomic differences between typical nodule nitrogen-fixing rhizobial strains and those coming from bean seeds.</title>
        <authorList>
            <person name="Peralta H."/>
            <person name="Aguilar-Vera A."/>
            <person name="Diaz R."/>
            <person name="Mora Y."/>
            <person name="Martinez-Batallar G."/>
            <person name="Salazar E."/>
            <person name="Vargas-Lagunas C."/>
            <person name="Encarnacion S."/>
            <person name="Girard L."/>
            <person name="Mora J."/>
        </authorList>
    </citation>
    <scope>NUCLEOTIDE SEQUENCE [LARGE SCALE GENOMIC DNA]</scope>
    <source>
        <strain evidence="1 2">CFNEI 73</strain>
        <plasmid evidence="1 2">A</plasmid>
    </source>
</reference>
<dbReference type="EMBL" id="CP013108">
    <property type="protein sequence ID" value="APG92985.1"/>
    <property type="molecule type" value="Genomic_DNA"/>
</dbReference>
<geneLocation type="plasmid" evidence="1 2">
    <name>A</name>
</geneLocation>
<name>A0A1L3LSC3_9HYPH</name>
<protein>
    <submittedName>
        <fullName evidence="1">Uncharacterized protein</fullName>
    </submittedName>
</protein>
<evidence type="ECO:0000313" key="2">
    <source>
        <dbReference type="Proteomes" id="UP000182306"/>
    </source>
</evidence>
<gene>
    <name evidence="1" type="ORF">SAMCFNEI73_pA0008</name>
</gene>
<keyword evidence="1" id="KW-0614">Plasmid</keyword>
<dbReference type="KEGG" id="same:SAMCFNEI73_pA0008"/>